<organism evidence="3 4">
    <name type="scientific">Paenibacillus cisolokensis</name>
    <dbReference type="NCBI Taxonomy" id="1658519"/>
    <lineage>
        <taxon>Bacteria</taxon>
        <taxon>Bacillati</taxon>
        <taxon>Bacillota</taxon>
        <taxon>Bacilli</taxon>
        <taxon>Bacillales</taxon>
        <taxon>Paenibacillaceae</taxon>
        <taxon>Paenibacillus</taxon>
    </lineage>
</organism>
<dbReference type="RefSeq" id="WP_244863530.1">
    <property type="nucleotide sequence ID" value="NZ_BOVJ01000105.1"/>
</dbReference>
<sequence length="677" mass="78084">MSLWIYEMKKMFFHQKGLIFIVLYFVLSIAAMILFDKPVNPDIERNRSPYSFYLDQVRGPYSETTERFFADEARKISDAKVALQKATDDYYDGNMEENEFLAVSGPLENILQNEKGFKLIYDQYTYIRENPGNRYFLYTNGWNGLLSHDKLDFLFLLLLLLLVAPVFGFEFDSKMDALLLTVKQGARRHAMCKIGLALLTVAVLCLLTAGLRYTFYQLKYGLGNGDYPLQSLSYFGTSAKSSTLFEAFLWITAGKLFGSLCFAMLILFASVCLKKYAITLFSCTAVILLPYYGLPLESSKYFLPGPLGFMVSTGFFRGNEYKRNPFKDQMDVVFREVSFTAWSIVFAVTLCLSVAMFIVILIRRTNEWNVGKRSYGRRGFRLMLVLGLAASGLSGCASPDTNGQRDVYNYSSRQSFENERYRFYTDDTDPENIRIVFEDKKTGEKGGLVRNPMTALTRVENAIYGNGTHVYYMKYDFDKPAFREVVDRFSVVEVDTATFQESMIFEKKLSTDRSTMLGLVKANDYDAGFYLTISSFFLDDRSLYFIGQDEIRWVNRLTGKMSVLIRCPVIKSVAFDGRYIYYVNEKSRVVKYDTRTDSETVVPDIVTDYFVLTDTELLFLNRKDRQKIYALHLGNAAIRKLTDKSVLTFHYDKPYIFYVNQSDLKNYRMDMDGQLVY</sequence>
<evidence type="ECO:0000313" key="4">
    <source>
        <dbReference type="Proteomes" id="UP000680304"/>
    </source>
</evidence>
<feature type="domain" description="Prolow-density lipoprotein receptor-related protein 1-like beta-propeller" evidence="2">
    <location>
        <begin position="562"/>
        <end position="673"/>
    </location>
</feature>
<feature type="transmembrane region" description="Helical" evidence="1">
    <location>
        <begin position="153"/>
        <end position="173"/>
    </location>
</feature>
<proteinExistence type="predicted"/>
<keyword evidence="1" id="KW-0472">Membrane</keyword>
<keyword evidence="1" id="KW-0812">Transmembrane</keyword>
<feature type="transmembrane region" description="Helical" evidence="1">
    <location>
        <begin position="247"/>
        <end position="269"/>
    </location>
</feature>
<evidence type="ECO:0000259" key="2">
    <source>
        <dbReference type="Pfam" id="PF16472"/>
    </source>
</evidence>
<name>A0ABQ4N9W2_9BACL</name>
<gene>
    <name evidence="3" type="ORF">PACILC2_33120</name>
</gene>
<dbReference type="EMBL" id="BOVJ01000105">
    <property type="protein sequence ID" value="GIQ64744.1"/>
    <property type="molecule type" value="Genomic_DNA"/>
</dbReference>
<feature type="transmembrane region" description="Helical" evidence="1">
    <location>
        <begin position="276"/>
        <end position="294"/>
    </location>
</feature>
<dbReference type="Proteomes" id="UP000680304">
    <property type="component" value="Unassembled WGS sequence"/>
</dbReference>
<feature type="transmembrane region" description="Helical" evidence="1">
    <location>
        <begin position="17"/>
        <end position="35"/>
    </location>
</feature>
<keyword evidence="4" id="KW-1185">Reference proteome</keyword>
<reference evidence="3 4" key="1">
    <citation type="submission" date="2021-04" db="EMBL/GenBank/DDBJ databases">
        <title>Draft genome sequence of Paenibacillus cisolokensis, LC2-13A.</title>
        <authorList>
            <person name="Uke A."/>
            <person name="Chhe C."/>
            <person name="Baramee S."/>
            <person name="Kosugi A."/>
        </authorList>
    </citation>
    <scope>NUCLEOTIDE SEQUENCE [LARGE SCALE GENOMIC DNA]</scope>
    <source>
        <strain evidence="3 4">LC2-13A</strain>
    </source>
</reference>
<feature type="transmembrane region" description="Helical" evidence="1">
    <location>
        <begin position="339"/>
        <end position="362"/>
    </location>
</feature>
<feature type="transmembrane region" description="Helical" evidence="1">
    <location>
        <begin position="382"/>
        <end position="400"/>
    </location>
</feature>
<evidence type="ECO:0000313" key="3">
    <source>
        <dbReference type="EMBL" id="GIQ64744.1"/>
    </source>
</evidence>
<comment type="caution">
    <text evidence="3">The sequence shown here is derived from an EMBL/GenBank/DDBJ whole genome shotgun (WGS) entry which is preliminary data.</text>
</comment>
<dbReference type="SUPFAM" id="SSF69304">
    <property type="entry name" value="Tricorn protease N-terminal domain"/>
    <property type="match status" value="1"/>
</dbReference>
<feature type="transmembrane region" description="Helical" evidence="1">
    <location>
        <begin position="194"/>
        <end position="215"/>
    </location>
</feature>
<evidence type="ECO:0000256" key="1">
    <source>
        <dbReference type="SAM" id="Phobius"/>
    </source>
</evidence>
<dbReference type="Pfam" id="PF16472">
    <property type="entry name" value="DUF5050"/>
    <property type="match status" value="1"/>
</dbReference>
<accession>A0ABQ4N9W2</accession>
<dbReference type="InterPro" id="IPR032485">
    <property type="entry name" value="LRP1-like_beta_prop"/>
</dbReference>
<protein>
    <recommendedName>
        <fullName evidence="2">Prolow-density lipoprotein receptor-related protein 1-like beta-propeller domain-containing protein</fullName>
    </recommendedName>
</protein>
<keyword evidence="1" id="KW-1133">Transmembrane helix</keyword>